<sequence>ILLENKSPLTQSSATKADCLFPYVLTTDHRPGTERAKPAYPHIATITLEPLCQRSVTDALQVNSGDPDQADMHSDRYVGSELGTGGKRCCPASMSMVFR</sequence>
<gene>
    <name evidence="1" type="ORF">GOODEAATRI_004974</name>
</gene>
<feature type="non-terminal residue" evidence="1">
    <location>
        <position position="1"/>
    </location>
</feature>
<accession>A0ABV0PVT7</accession>
<keyword evidence="2" id="KW-1185">Reference proteome</keyword>
<organism evidence="1 2">
    <name type="scientific">Goodea atripinnis</name>
    <dbReference type="NCBI Taxonomy" id="208336"/>
    <lineage>
        <taxon>Eukaryota</taxon>
        <taxon>Metazoa</taxon>
        <taxon>Chordata</taxon>
        <taxon>Craniata</taxon>
        <taxon>Vertebrata</taxon>
        <taxon>Euteleostomi</taxon>
        <taxon>Actinopterygii</taxon>
        <taxon>Neopterygii</taxon>
        <taxon>Teleostei</taxon>
        <taxon>Neoteleostei</taxon>
        <taxon>Acanthomorphata</taxon>
        <taxon>Ovalentaria</taxon>
        <taxon>Atherinomorphae</taxon>
        <taxon>Cyprinodontiformes</taxon>
        <taxon>Goodeidae</taxon>
        <taxon>Goodea</taxon>
    </lineage>
</organism>
<evidence type="ECO:0000313" key="2">
    <source>
        <dbReference type="Proteomes" id="UP001476798"/>
    </source>
</evidence>
<dbReference type="Proteomes" id="UP001476798">
    <property type="component" value="Unassembled WGS sequence"/>
</dbReference>
<protein>
    <submittedName>
        <fullName evidence="1">Uncharacterized protein</fullName>
    </submittedName>
</protein>
<dbReference type="EMBL" id="JAHRIO010090179">
    <property type="protein sequence ID" value="MEQ2187468.1"/>
    <property type="molecule type" value="Genomic_DNA"/>
</dbReference>
<reference evidence="1 2" key="1">
    <citation type="submission" date="2021-06" db="EMBL/GenBank/DDBJ databases">
        <authorList>
            <person name="Palmer J.M."/>
        </authorList>
    </citation>
    <scope>NUCLEOTIDE SEQUENCE [LARGE SCALE GENOMIC DNA]</scope>
    <source>
        <strain evidence="1 2">GA_2019</strain>
        <tissue evidence="1">Muscle</tissue>
    </source>
</reference>
<evidence type="ECO:0000313" key="1">
    <source>
        <dbReference type="EMBL" id="MEQ2187468.1"/>
    </source>
</evidence>
<proteinExistence type="predicted"/>
<feature type="non-terminal residue" evidence="1">
    <location>
        <position position="99"/>
    </location>
</feature>
<name>A0ABV0PVT7_9TELE</name>
<comment type="caution">
    <text evidence="1">The sequence shown here is derived from an EMBL/GenBank/DDBJ whole genome shotgun (WGS) entry which is preliminary data.</text>
</comment>